<gene>
    <name evidence="4" type="ORF">E6H00_10160</name>
</gene>
<evidence type="ECO:0000259" key="3">
    <source>
        <dbReference type="PROSITE" id="PS50076"/>
    </source>
</evidence>
<dbReference type="PROSITE" id="PS50076">
    <property type="entry name" value="DNAJ_2"/>
    <property type="match status" value="1"/>
</dbReference>
<keyword evidence="1" id="KW-0143">Chaperone</keyword>
<dbReference type="GO" id="GO:0051082">
    <property type="term" value="F:unfolded protein binding"/>
    <property type="evidence" value="ECO:0007669"/>
    <property type="project" value="TreeGrafter"/>
</dbReference>
<dbReference type="InterPro" id="IPR036869">
    <property type="entry name" value="J_dom_sf"/>
</dbReference>
<proteinExistence type="predicted"/>
<dbReference type="InterPro" id="IPR001623">
    <property type="entry name" value="DnaJ_domain"/>
</dbReference>
<feature type="compositionally biased region" description="Low complexity" evidence="2">
    <location>
        <begin position="73"/>
        <end position="107"/>
    </location>
</feature>
<dbReference type="EMBL" id="VBAK01000125">
    <property type="protein sequence ID" value="TMI89350.1"/>
    <property type="molecule type" value="Genomic_DNA"/>
</dbReference>
<feature type="region of interest" description="Disordered" evidence="2">
    <location>
        <begin position="73"/>
        <end position="108"/>
    </location>
</feature>
<evidence type="ECO:0000256" key="2">
    <source>
        <dbReference type="SAM" id="MobiDB-lite"/>
    </source>
</evidence>
<dbReference type="PANTHER" id="PTHR43096">
    <property type="entry name" value="DNAJ HOMOLOG 1, MITOCHONDRIAL-RELATED"/>
    <property type="match status" value="1"/>
</dbReference>
<organism evidence="4 5">
    <name type="scientific">Candidatus Segetimicrobium genomatis</name>
    <dbReference type="NCBI Taxonomy" id="2569760"/>
    <lineage>
        <taxon>Bacteria</taxon>
        <taxon>Bacillati</taxon>
        <taxon>Candidatus Sysuimicrobiota</taxon>
        <taxon>Candidatus Sysuimicrobiia</taxon>
        <taxon>Candidatus Sysuimicrobiales</taxon>
        <taxon>Candidatus Segetimicrobiaceae</taxon>
        <taxon>Candidatus Segetimicrobium</taxon>
    </lineage>
</organism>
<dbReference type="PANTHER" id="PTHR43096:SF52">
    <property type="entry name" value="DNAJ HOMOLOG 1, MITOCHONDRIAL-RELATED"/>
    <property type="match status" value="1"/>
</dbReference>
<dbReference type="SMART" id="SM00271">
    <property type="entry name" value="DnaJ"/>
    <property type="match status" value="1"/>
</dbReference>
<evidence type="ECO:0000313" key="4">
    <source>
        <dbReference type="EMBL" id="TMI89350.1"/>
    </source>
</evidence>
<evidence type="ECO:0000313" key="5">
    <source>
        <dbReference type="Proteomes" id="UP000318509"/>
    </source>
</evidence>
<accession>A0A537K0S0</accession>
<reference evidence="4 5" key="1">
    <citation type="journal article" date="2019" name="Nat. Microbiol.">
        <title>Mediterranean grassland soil C-N compound turnover is dependent on rainfall and depth, and is mediated by genomically divergent microorganisms.</title>
        <authorList>
            <person name="Diamond S."/>
            <person name="Andeer P.F."/>
            <person name="Li Z."/>
            <person name="Crits-Christoph A."/>
            <person name="Burstein D."/>
            <person name="Anantharaman K."/>
            <person name="Lane K.R."/>
            <person name="Thomas B.C."/>
            <person name="Pan C."/>
            <person name="Northen T.R."/>
            <person name="Banfield J.F."/>
        </authorList>
    </citation>
    <scope>NUCLEOTIDE SEQUENCE [LARGE SCALE GENOMIC DNA]</scope>
    <source>
        <strain evidence="4">NP_3</strain>
    </source>
</reference>
<dbReference type="Pfam" id="PF00226">
    <property type="entry name" value="DnaJ"/>
    <property type="match status" value="1"/>
</dbReference>
<dbReference type="Gene3D" id="1.10.287.110">
    <property type="entry name" value="DnaJ domain"/>
    <property type="match status" value="1"/>
</dbReference>
<comment type="caution">
    <text evidence="4">The sequence shown here is derived from an EMBL/GenBank/DDBJ whole genome shotgun (WGS) entry which is preliminary data.</text>
</comment>
<evidence type="ECO:0000256" key="1">
    <source>
        <dbReference type="ARBA" id="ARBA00023186"/>
    </source>
</evidence>
<dbReference type="CDD" id="cd06257">
    <property type="entry name" value="DnaJ"/>
    <property type="match status" value="1"/>
</dbReference>
<protein>
    <submittedName>
        <fullName evidence="4">J domain-containing protein</fullName>
    </submittedName>
</protein>
<dbReference type="GO" id="GO:0005737">
    <property type="term" value="C:cytoplasm"/>
    <property type="evidence" value="ECO:0007669"/>
    <property type="project" value="TreeGrafter"/>
</dbReference>
<name>A0A537K0S0_9BACT</name>
<dbReference type="PRINTS" id="PR00625">
    <property type="entry name" value="JDOMAIN"/>
</dbReference>
<feature type="domain" description="J" evidence="3">
    <location>
        <begin position="8"/>
        <end position="71"/>
    </location>
</feature>
<sequence>MRFRPEIDYYEILQVHPRASPEMVKKAYRTLMGEMGAHPDLGGDEEQAKLINEAYTVLADAELRRAYDNARGARAPWGRPGGAPWWRPADAGPRGPGRPGDSSGPAGREMERLAGTVSKVLLSAVVIVAGLAVARLLRSPSLELADLLAMVLFLLQIWRQVSPAGRV</sequence>
<dbReference type="AlphaFoldDB" id="A0A537K0S0"/>
<dbReference type="GO" id="GO:0042026">
    <property type="term" value="P:protein refolding"/>
    <property type="evidence" value="ECO:0007669"/>
    <property type="project" value="TreeGrafter"/>
</dbReference>
<dbReference type="Proteomes" id="UP000318509">
    <property type="component" value="Unassembled WGS sequence"/>
</dbReference>
<dbReference type="SUPFAM" id="SSF46565">
    <property type="entry name" value="Chaperone J-domain"/>
    <property type="match status" value="1"/>
</dbReference>